<evidence type="ECO:0000256" key="2">
    <source>
        <dbReference type="ARBA" id="ARBA00022491"/>
    </source>
</evidence>
<keyword evidence="2 7" id="KW-0678">Repressor</keyword>
<keyword evidence="6 7" id="KW-0804">Transcription</keyword>
<keyword evidence="1 7" id="KW-0963">Cytoplasm</keyword>
<dbReference type="Pfam" id="PF06971">
    <property type="entry name" value="Put_DNA-bind_N"/>
    <property type="match status" value="1"/>
</dbReference>
<keyword evidence="4 7" id="KW-0520">NAD</keyword>
<evidence type="ECO:0000259" key="8">
    <source>
        <dbReference type="SMART" id="SM00881"/>
    </source>
</evidence>
<evidence type="ECO:0000256" key="3">
    <source>
        <dbReference type="ARBA" id="ARBA00023015"/>
    </source>
</evidence>
<feature type="domain" description="CoA-binding" evidence="8">
    <location>
        <begin position="79"/>
        <end position="177"/>
    </location>
</feature>
<dbReference type="PANTHER" id="PTHR35786:SF1">
    <property type="entry name" value="REDOX-SENSING TRANSCRIPTIONAL REPRESSOR REX 1"/>
    <property type="match status" value="1"/>
</dbReference>
<keyword evidence="3 7" id="KW-0805">Transcription regulation</keyword>
<dbReference type="InterPro" id="IPR036390">
    <property type="entry name" value="WH_DNA-bd_sf"/>
</dbReference>
<dbReference type="InterPro" id="IPR022876">
    <property type="entry name" value="Tscrpt_rep_Rex"/>
</dbReference>
<dbReference type="SUPFAM" id="SSF51735">
    <property type="entry name" value="NAD(P)-binding Rossmann-fold domains"/>
    <property type="match status" value="1"/>
</dbReference>
<dbReference type="InterPro" id="IPR036388">
    <property type="entry name" value="WH-like_DNA-bd_sf"/>
</dbReference>
<dbReference type="Proteomes" id="UP000195447">
    <property type="component" value="Unassembled WGS sequence"/>
</dbReference>
<evidence type="ECO:0000256" key="4">
    <source>
        <dbReference type="ARBA" id="ARBA00023027"/>
    </source>
</evidence>
<keyword evidence="10" id="KW-1185">Reference proteome</keyword>
<reference evidence="10" key="1">
    <citation type="submission" date="2017-04" db="EMBL/GenBank/DDBJ databases">
        <title>Function of individual gut microbiota members based on whole genome sequencing of pure cultures obtained from chicken caecum.</title>
        <authorList>
            <person name="Medvecky M."/>
            <person name="Cejkova D."/>
            <person name="Polansky O."/>
            <person name="Karasova D."/>
            <person name="Kubasova T."/>
            <person name="Cizek A."/>
            <person name="Rychlik I."/>
        </authorList>
    </citation>
    <scope>NUCLEOTIDE SEQUENCE [LARGE SCALE GENOMIC DNA]</scope>
    <source>
        <strain evidence="10">An178</strain>
    </source>
</reference>
<comment type="subcellular location">
    <subcellularLocation>
        <location evidence="7">Cytoplasm</location>
    </subcellularLocation>
</comment>
<dbReference type="NCBIfam" id="NF003996">
    <property type="entry name" value="PRK05472.2-5"/>
    <property type="match status" value="1"/>
</dbReference>
<gene>
    <name evidence="7" type="primary">rex</name>
    <name evidence="9" type="ORF">B5F14_06710</name>
</gene>
<dbReference type="GO" id="GO:0003677">
    <property type="term" value="F:DNA binding"/>
    <property type="evidence" value="ECO:0007669"/>
    <property type="project" value="UniProtKB-UniRule"/>
</dbReference>
<sequence length="216" mass="24261">MTTNNVPKATLQRYPVYLKALRRLQKNGVERIMSKELSSFVDIEPTTIRRDFSFLGNLGKQGYGYDVDKLIEIFNGQLGVNFDEKIILVGAGNLGRALMNYNKWDYVVGEIECAFDIDKTKCGTQFGVEVYSMDLLEEKIPKGCRIAILTISHNVQETVDRLVDCGITGIVDFTHQHFLAPKGVVIKSIDVVSSIQELVFMTNSLESKTKKQKSGK</sequence>
<evidence type="ECO:0000256" key="7">
    <source>
        <dbReference type="HAMAP-Rule" id="MF_01131"/>
    </source>
</evidence>
<dbReference type="NCBIfam" id="NF003995">
    <property type="entry name" value="PRK05472.2-4"/>
    <property type="match status" value="1"/>
</dbReference>
<comment type="subunit">
    <text evidence="7">Homodimer.</text>
</comment>
<name>A0A1Y3VH42_9FIRM</name>
<dbReference type="Gene3D" id="1.10.10.10">
    <property type="entry name" value="Winged helix-like DNA-binding domain superfamily/Winged helix DNA-binding domain"/>
    <property type="match status" value="1"/>
</dbReference>
<dbReference type="RefSeq" id="WP_015536087.1">
    <property type="nucleotide sequence ID" value="NZ_JACJKM010000018.1"/>
</dbReference>
<comment type="function">
    <text evidence="7">Modulates transcription in response to changes in cellular NADH/NAD(+) redox state.</text>
</comment>
<dbReference type="PANTHER" id="PTHR35786">
    <property type="entry name" value="REDOX-SENSING TRANSCRIPTIONAL REPRESSOR REX"/>
    <property type="match status" value="1"/>
</dbReference>
<dbReference type="InterPro" id="IPR003781">
    <property type="entry name" value="CoA-bd"/>
</dbReference>
<dbReference type="Pfam" id="PF02629">
    <property type="entry name" value="CoA_binding"/>
    <property type="match status" value="1"/>
</dbReference>
<dbReference type="InterPro" id="IPR036291">
    <property type="entry name" value="NAD(P)-bd_dom_sf"/>
</dbReference>
<dbReference type="SMART" id="SM00881">
    <property type="entry name" value="CoA_binding"/>
    <property type="match status" value="1"/>
</dbReference>
<keyword evidence="5 7" id="KW-0238">DNA-binding</keyword>
<dbReference type="GO" id="GO:0003700">
    <property type="term" value="F:DNA-binding transcription factor activity"/>
    <property type="evidence" value="ECO:0007669"/>
    <property type="project" value="UniProtKB-UniRule"/>
</dbReference>
<dbReference type="Gene3D" id="3.40.50.720">
    <property type="entry name" value="NAD(P)-binding Rossmann-like Domain"/>
    <property type="match status" value="1"/>
</dbReference>
<evidence type="ECO:0000256" key="1">
    <source>
        <dbReference type="ARBA" id="ARBA00022490"/>
    </source>
</evidence>
<dbReference type="HAMAP" id="MF_01131">
    <property type="entry name" value="Rex"/>
    <property type="match status" value="1"/>
</dbReference>
<dbReference type="SUPFAM" id="SSF46785">
    <property type="entry name" value="Winged helix' DNA-binding domain"/>
    <property type="match status" value="1"/>
</dbReference>
<feature type="DNA-binding region" description="H-T-H motif" evidence="7">
    <location>
        <begin position="16"/>
        <end position="55"/>
    </location>
</feature>
<evidence type="ECO:0000313" key="10">
    <source>
        <dbReference type="Proteomes" id="UP000195447"/>
    </source>
</evidence>
<evidence type="ECO:0000256" key="5">
    <source>
        <dbReference type="ARBA" id="ARBA00023125"/>
    </source>
</evidence>
<dbReference type="InterPro" id="IPR009718">
    <property type="entry name" value="Rex_DNA-bd_C_dom"/>
</dbReference>
<proteinExistence type="inferred from homology"/>
<dbReference type="EMBL" id="NFKM01000012">
    <property type="protein sequence ID" value="OUP59775.1"/>
    <property type="molecule type" value="Genomic_DNA"/>
</dbReference>
<dbReference type="GO" id="GO:0045892">
    <property type="term" value="P:negative regulation of DNA-templated transcription"/>
    <property type="evidence" value="ECO:0007669"/>
    <property type="project" value="InterPro"/>
</dbReference>
<dbReference type="AlphaFoldDB" id="A0A1Y3VH42"/>
<evidence type="ECO:0000313" key="9">
    <source>
        <dbReference type="EMBL" id="OUP59775.1"/>
    </source>
</evidence>
<evidence type="ECO:0000256" key="6">
    <source>
        <dbReference type="ARBA" id="ARBA00023163"/>
    </source>
</evidence>
<protein>
    <recommendedName>
        <fullName evidence="7">Redox-sensing transcriptional repressor Rex</fullName>
    </recommendedName>
</protein>
<comment type="similarity">
    <text evidence="7">Belongs to the transcriptional regulatory Rex family.</text>
</comment>
<dbReference type="NCBIfam" id="NF003989">
    <property type="entry name" value="PRK05472.1-3"/>
    <property type="match status" value="1"/>
</dbReference>
<dbReference type="GO" id="GO:0005737">
    <property type="term" value="C:cytoplasm"/>
    <property type="evidence" value="ECO:0007669"/>
    <property type="project" value="UniProtKB-SubCell"/>
</dbReference>
<accession>A0A1Y3VH42</accession>
<feature type="binding site" evidence="7">
    <location>
        <begin position="90"/>
        <end position="95"/>
    </location>
    <ligand>
        <name>NAD(+)</name>
        <dbReference type="ChEBI" id="CHEBI:57540"/>
    </ligand>
</feature>
<organism evidence="9 10">
    <name type="scientific">Faecalitalea cylindroides</name>
    <dbReference type="NCBI Taxonomy" id="39483"/>
    <lineage>
        <taxon>Bacteria</taxon>
        <taxon>Bacillati</taxon>
        <taxon>Bacillota</taxon>
        <taxon>Erysipelotrichia</taxon>
        <taxon>Erysipelotrichales</taxon>
        <taxon>Erysipelotrichaceae</taxon>
        <taxon>Faecalitalea</taxon>
    </lineage>
</organism>
<dbReference type="NCBIfam" id="NF003994">
    <property type="entry name" value="PRK05472.2-3"/>
    <property type="match status" value="1"/>
</dbReference>
<dbReference type="GO" id="GO:0051775">
    <property type="term" value="P:response to redox state"/>
    <property type="evidence" value="ECO:0007669"/>
    <property type="project" value="InterPro"/>
</dbReference>
<comment type="caution">
    <text evidence="9">The sequence shown here is derived from an EMBL/GenBank/DDBJ whole genome shotgun (WGS) entry which is preliminary data.</text>
</comment>